<dbReference type="Proteomes" id="UP000070457">
    <property type="component" value="Unassembled WGS sequence"/>
</dbReference>
<dbReference type="STRING" id="1617426.TR69_WS6001001387"/>
<dbReference type="HAMAP" id="MF_01401">
    <property type="entry name" value="MsrA"/>
    <property type="match status" value="1"/>
</dbReference>
<dbReference type="PANTHER" id="PTHR43774">
    <property type="entry name" value="PEPTIDE METHIONINE SULFOXIDE REDUCTASE"/>
    <property type="match status" value="1"/>
</dbReference>
<comment type="catalytic activity">
    <reaction evidence="3 4">
        <text>[thioredoxin]-disulfide + L-methionine + H2O = L-methionine (S)-S-oxide + [thioredoxin]-dithiol</text>
        <dbReference type="Rhea" id="RHEA:19993"/>
        <dbReference type="Rhea" id="RHEA-COMP:10698"/>
        <dbReference type="Rhea" id="RHEA-COMP:10700"/>
        <dbReference type="ChEBI" id="CHEBI:15377"/>
        <dbReference type="ChEBI" id="CHEBI:29950"/>
        <dbReference type="ChEBI" id="CHEBI:50058"/>
        <dbReference type="ChEBI" id="CHEBI:57844"/>
        <dbReference type="ChEBI" id="CHEBI:58772"/>
        <dbReference type="EC" id="1.8.4.11"/>
    </reaction>
</comment>
<protein>
    <recommendedName>
        <fullName evidence="4">Peptide methionine sulfoxide reductase MsrA</fullName>
        <shortName evidence="4">Protein-methionine-S-oxide reductase</shortName>
        <ecNumber evidence="4">1.8.4.11</ecNumber>
    </recommendedName>
    <alternativeName>
        <fullName evidence="4">Peptide-methionine (S)-S-oxide reductase</fullName>
        <shortName evidence="4">Peptide Met(O) reductase</shortName>
    </alternativeName>
</protein>
<dbReference type="NCBIfam" id="TIGR00401">
    <property type="entry name" value="msrA"/>
    <property type="match status" value="1"/>
</dbReference>
<feature type="domain" description="Peptide methionine sulphoxide reductase MsrA" evidence="5">
    <location>
        <begin position="1"/>
        <end position="128"/>
    </location>
</feature>
<evidence type="ECO:0000313" key="7">
    <source>
        <dbReference type="Proteomes" id="UP000070457"/>
    </source>
</evidence>
<comment type="caution">
    <text evidence="6">The sequence shown here is derived from an EMBL/GenBank/DDBJ whole genome shotgun (WGS) entry which is preliminary data.</text>
</comment>
<dbReference type="InterPro" id="IPR002569">
    <property type="entry name" value="Met_Sox_Rdtase_MsrA_dom"/>
</dbReference>
<dbReference type="Gene3D" id="3.30.1060.10">
    <property type="entry name" value="Peptide methionine sulphoxide reductase MsrA"/>
    <property type="match status" value="1"/>
</dbReference>
<dbReference type="AlphaFoldDB" id="A0A136LWS0"/>
<evidence type="ECO:0000256" key="4">
    <source>
        <dbReference type="HAMAP-Rule" id="MF_01401"/>
    </source>
</evidence>
<accession>A0A136LWS0</accession>
<evidence type="ECO:0000313" key="6">
    <source>
        <dbReference type="EMBL" id="KXK26093.1"/>
    </source>
</evidence>
<evidence type="ECO:0000256" key="1">
    <source>
        <dbReference type="ARBA" id="ARBA00023002"/>
    </source>
</evidence>
<evidence type="ECO:0000256" key="2">
    <source>
        <dbReference type="ARBA" id="ARBA00047806"/>
    </source>
</evidence>
<sequence>MGCFWCTEAVFKELKGVVSVIPGYSGGEVENPTYEAVCEGTTGHAEVAQIEFDPDVITYSQLLDVFWHVHDPTTPDRQGNDRGPQYRSEIFYHSDEQKQTAQGSRQKLEADQVYPDPVVTKITPFTTFL</sequence>
<feature type="active site" evidence="4">
    <location>
        <position position="3"/>
    </location>
</feature>
<organism evidence="6 7">
    <name type="scientific">candidate division WS6 bacterium OLB20</name>
    <dbReference type="NCBI Taxonomy" id="1617426"/>
    <lineage>
        <taxon>Bacteria</taxon>
        <taxon>Candidatus Dojkabacteria</taxon>
    </lineage>
</organism>
<dbReference type="Pfam" id="PF01625">
    <property type="entry name" value="PMSR"/>
    <property type="match status" value="1"/>
</dbReference>
<dbReference type="PATRIC" id="fig|1617426.3.peg.1367"/>
<proteinExistence type="inferred from homology"/>
<gene>
    <name evidence="4 6" type="primary">msrA</name>
    <name evidence="6" type="ORF">TR69_WS6001001387</name>
</gene>
<dbReference type="InterPro" id="IPR036509">
    <property type="entry name" value="Met_Sox_Rdtase_MsrA_sf"/>
</dbReference>
<dbReference type="PANTHER" id="PTHR43774:SF1">
    <property type="entry name" value="PEPTIDE METHIONINE SULFOXIDE REDUCTASE MSRA 2"/>
    <property type="match status" value="1"/>
</dbReference>
<dbReference type="SUPFAM" id="SSF55068">
    <property type="entry name" value="Peptide methionine sulfoxide reductase"/>
    <property type="match status" value="1"/>
</dbReference>
<dbReference type="EC" id="1.8.4.11" evidence="4"/>
<keyword evidence="1 4" id="KW-0560">Oxidoreductase</keyword>
<reference evidence="6 7" key="1">
    <citation type="submission" date="2015-02" db="EMBL/GenBank/DDBJ databases">
        <title>Improved understanding of the partial-nitritation anammox process through 23 genomes representing the majority of the microbial community.</title>
        <authorList>
            <person name="Speth D.R."/>
            <person name="In T Zandt M."/>
            <person name="Guerrero Cruz S."/>
            <person name="Jetten M.S."/>
            <person name="Dutilh B.E."/>
        </authorList>
    </citation>
    <scope>NUCLEOTIDE SEQUENCE [LARGE SCALE GENOMIC DNA]</scope>
    <source>
        <strain evidence="6">OLB20</strain>
    </source>
</reference>
<dbReference type="GO" id="GO:0008113">
    <property type="term" value="F:peptide-methionine (S)-S-oxide reductase activity"/>
    <property type="evidence" value="ECO:0007669"/>
    <property type="project" value="UniProtKB-UniRule"/>
</dbReference>
<comment type="function">
    <text evidence="4">Has an important function as a repair enzyme for proteins that have been inactivated by oxidation. Catalyzes the reversible oxidation-reduction of methionine sulfoxide in proteins to methionine.</text>
</comment>
<dbReference type="GO" id="GO:0033744">
    <property type="term" value="F:L-methionine:thioredoxin-disulfide S-oxidoreductase activity"/>
    <property type="evidence" value="ECO:0007669"/>
    <property type="project" value="RHEA"/>
</dbReference>
<dbReference type="EMBL" id="JYNZ01000005">
    <property type="protein sequence ID" value="KXK26093.1"/>
    <property type="molecule type" value="Genomic_DNA"/>
</dbReference>
<name>A0A136LWS0_9BACT</name>
<evidence type="ECO:0000259" key="5">
    <source>
        <dbReference type="Pfam" id="PF01625"/>
    </source>
</evidence>
<comment type="similarity">
    <text evidence="4">Belongs to the MsrA Met sulfoxide reductase family.</text>
</comment>
<comment type="catalytic activity">
    <reaction evidence="2 4">
        <text>L-methionyl-[protein] + [thioredoxin]-disulfide + H2O = L-methionyl-(S)-S-oxide-[protein] + [thioredoxin]-dithiol</text>
        <dbReference type="Rhea" id="RHEA:14217"/>
        <dbReference type="Rhea" id="RHEA-COMP:10698"/>
        <dbReference type="Rhea" id="RHEA-COMP:10700"/>
        <dbReference type="Rhea" id="RHEA-COMP:12313"/>
        <dbReference type="Rhea" id="RHEA-COMP:12315"/>
        <dbReference type="ChEBI" id="CHEBI:15377"/>
        <dbReference type="ChEBI" id="CHEBI:16044"/>
        <dbReference type="ChEBI" id="CHEBI:29950"/>
        <dbReference type="ChEBI" id="CHEBI:44120"/>
        <dbReference type="ChEBI" id="CHEBI:50058"/>
        <dbReference type="EC" id="1.8.4.11"/>
    </reaction>
</comment>
<evidence type="ECO:0000256" key="3">
    <source>
        <dbReference type="ARBA" id="ARBA00048782"/>
    </source>
</evidence>